<evidence type="ECO:0000313" key="1">
    <source>
        <dbReference type="EMBL" id="GFZ01993.1"/>
    </source>
</evidence>
<comment type="caution">
    <text evidence="1">The sequence shown here is derived from an EMBL/GenBank/DDBJ whole genome shotgun (WGS) entry which is preliminary data.</text>
</comment>
<accession>A0A7J0FTI2</accession>
<reference evidence="1 2" key="1">
    <citation type="submission" date="2019-07" db="EMBL/GenBank/DDBJ databases">
        <title>De Novo Assembly of kiwifruit Actinidia rufa.</title>
        <authorList>
            <person name="Sugita-Konishi S."/>
            <person name="Sato K."/>
            <person name="Mori E."/>
            <person name="Abe Y."/>
            <person name="Kisaki G."/>
            <person name="Hamano K."/>
            <person name="Suezawa K."/>
            <person name="Otani M."/>
            <person name="Fukuda T."/>
            <person name="Manabe T."/>
            <person name="Gomi K."/>
            <person name="Tabuchi M."/>
            <person name="Akimitsu K."/>
            <person name="Kataoka I."/>
        </authorList>
    </citation>
    <scope>NUCLEOTIDE SEQUENCE [LARGE SCALE GENOMIC DNA]</scope>
    <source>
        <strain evidence="2">cv. Fuchu</strain>
    </source>
</reference>
<dbReference type="Proteomes" id="UP000585474">
    <property type="component" value="Unassembled WGS sequence"/>
</dbReference>
<gene>
    <name evidence="1" type="ORF">Acr_15g0006020</name>
</gene>
<sequence>MHEAMLYSLLAEANAHAHALHHSVRACQRPRAARDAGVLRRPDDPLINDDLPCMDNARRHSPANPSSLFTFEQITTAKPASLCRRSSL</sequence>
<proteinExistence type="predicted"/>
<evidence type="ECO:0000313" key="2">
    <source>
        <dbReference type="Proteomes" id="UP000585474"/>
    </source>
</evidence>
<organism evidence="1 2">
    <name type="scientific">Actinidia rufa</name>
    <dbReference type="NCBI Taxonomy" id="165716"/>
    <lineage>
        <taxon>Eukaryota</taxon>
        <taxon>Viridiplantae</taxon>
        <taxon>Streptophyta</taxon>
        <taxon>Embryophyta</taxon>
        <taxon>Tracheophyta</taxon>
        <taxon>Spermatophyta</taxon>
        <taxon>Magnoliopsida</taxon>
        <taxon>eudicotyledons</taxon>
        <taxon>Gunneridae</taxon>
        <taxon>Pentapetalae</taxon>
        <taxon>asterids</taxon>
        <taxon>Ericales</taxon>
        <taxon>Actinidiaceae</taxon>
        <taxon>Actinidia</taxon>
    </lineage>
</organism>
<name>A0A7J0FTI2_9ERIC</name>
<dbReference type="EMBL" id="BJWL01000015">
    <property type="protein sequence ID" value="GFZ01993.1"/>
    <property type="molecule type" value="Genomic_DNA"/>
</dbReference>
<dbReference type="AlphaFoldDB" id="A0A7J0FTI2"/>
<protein>
    <submittedName>
        <fullName evidence="1">Uncharacterized protein</fullName>
    </submittedName>
</protein>
<keyword evidence="2" id="KW-1185">Reference proteome</keyword>